<name>A0ABV7Y218_9ACTN</name>
<dbReference type="Pfam" id="PF00496">
    <property type="entry name" value="SBP_bac_5"/>
    <property type="match status" value="1"/>
</dbReference>
<dbReference type="PANTHER" id="PTHR30290">
    <property type="entry name" value="PERIPLASMIC BINDING COMPONENT OF ABC TRANSPORTER"/>
    <property type="match status" value="1"/>
</dbReference>
<feature type="region of interest" description="Disordered" evidence="1">
    <location>
        <begin position="365"/>
        <end position="386"/>
    </location>
</feature>
<dbReference type="PANTHER" id="PTHR30290:SF83">
    <property type="entry name" value="ABC TRANSPORTER SUBSTRATE-BINDING PROTEIN"/>
    <property type="match status" value="1"/>
</dbReference>
<dbReference type="EMBL" id="JBHRZH010000001">
    <property type="protein sequence ID" value="MFC3759215.1"/>
    <property type="molecule type" value="Genomic_DNA"/>
</dbReference>
<keyword evidence="4" id="KW-1185">Reference proteome</keyword>
<organism evidence="3 4">
    <name type="scientific">Tenggerimyces flavus</name>
    <dbReference type="NCBI Taxonomy" id="1708749"/>
    <lineage>
        <taxon>Bacteria</taxon>
        <taxon>Bacillati</taxon>
        <taxon>Actinomycetota</taxon>
        <taxon>Actinomycetes</taxon>
        <taxon>Propionibacteriales</taxon>
        <taxon>Nocardioidaceae</taxon>
        <taxon>Tenggerimyces</taxon>
    </lineage>
</organism>
<evidence type="ECO:0000313" key="4">
    <source>
        <dbReference type="Proteomes" id="UP001595699"/>
    </source>
</evidence>
<sequence length="587" mass="64446">MIFGLVVAAACGANGGGGTPSEKNKSAQPTNNSGTTADFTVTLDPTAKGPALDVPGAKEGGTVTVLTRQVPHTLDPTRAYYTDSLAIAKLVFRTPTALVMQDDGSYKLVPDLLTDLGQHNEDFTQWTFKIKEGIKYQDGTLVTSKDFAYAVKRSFAVEELPNGPVYQQTYFLDGDKYKGPFKDASKGGGADYQGVETPDDQTFVLKMAKPFPDLPYYLTFPAFTPIPQAKDTKQNYESAPVATGPYKYKQFKKGTQLLLEKNDQWDPASDPFRHQYADEYNFKFDQERLRLQEQLIADKGPDQMSITYDNVDSSLLPNIVGKEPEKRMKKGPGTCTFFTYLDVRKIPLEVRRAILVAWPYDSERQAAGNSPLTSEPATTIMPPTTPGWQNFDVAGYKSKGKGDPEKAKSMLQAAGKLNFELIWNFVSDDPVSPQVSEVRKQAMQKAGFKVTAIPLQQAQARIEANNPKSRTNVNPGGGWCLDWPSGGTIFPAILYGPLIAANPDGVPNGSFLDEDKVDNAIDKALVLPSEEQPAAWAAIDKMMMEDFAPVVPDYYAKNAFLHGSKVGGVRLDVYANGPDFTRLFVTQ</sequence>
<dbReference type="PIRSF" id="PIRSF002741">
    <property type="entry name" value="MppA"/>
    <property type="match status" value="1"/>
</dbReference>
<accession>A0ABV7Y218</accession>
<feature type="region of interest" description="Disordered" evidence="1">
    <location>
        <begin position="14"/>
        <end position="42"/>
    </location>
</feature>
<dbReference type="Gene3D" id="3.10.105.10">
    <property type="entry name" value="Dipeptide-binding Protein, Domain 3"/>
    <property type="match status" value="1"/>
</dbReference>
<dbReference type="SUPFAM" id="SSF53850">
    <property type="entry name" value="Periplasmic binding protein-like II"/>
    <property type="match status" value="1"/>
</dbReference>
<comment type="caution">
    <text evidence="3">The sequence shown here is derived from an EMBL/GenBank/DDBJ whole genome shotgun (WGS) entry which is preliminary data.</text>
</comment>
<dbReference type="InterPro" id="IPR000914">
    <property type="entry name" value="SBP_5_dom"/>
</dbReference>
<feature type="domain" description="Solute-binding protein family 5" evidence="2">
    <location>
        <begin position="107"/>
        <end position="463"/>
    </location>
</feature>
<feature type="compositionally biased region" description="Polar residues" evidence="1">
    <location>
        <begin position="26"/>
        <end position="39"/>
    </location>
</feature>
<dbReference type="RefSeq" id="WP_205122371.1">
    <property type="nucleotide sequence ID" value="NZ_JAFBCM010000001.1"/>
</dbReference>
<dbReference type="Proteomes" id="UP001595699">
    <property type="component" value="Unassembled WGS sequence"/>
</dbReference>
<dbReference type="InterPro" id="IPR030678">
    <property type="entry name" value="Peptide/Ni-bd"/>
</dbReference>
<gene>
    <name evidence="3" type="ORF">ACFOUW_00055</name>
</gene>
<dbReference type="InterPro" id="IPR039424">
    <property type="entry name" value="SBP_5"/>
</dbReference>
<evidence type="ECO:0000256" key="1">
    <source>
        <dbReference type="SAM" id="MobiDB-lite"/>
    </source>
</evidence>
<dbReference type="Gene3D" id="3.40.190.10">
    <property type="entry name" value="Periplasmic binding protein-like II"/>
    <property type="match status" value="1"/>
</dbReference>
<reference evidence="4" key="1">
    <citation type="journal article" date="2019" name="Int. J. Syst. Evol. Microbiol.">
        <title>The Global Catalogue of Microorganisms (GCM) 10K type strain sequencing project: providing services to taxonomists for standard genome sequencing and annotation.</title>
        <authorList>
            <consortium name="The Broad Institute Genomics Platform"/>
            <consortium name="The Broad Institute Genome Sequencing Center for Infectious Disease"/>
            <person name="Wu L."/>
            <person name="Ma J."/>
        </authorList>
    </citation>
    <scope>NUCLEOTIDE SEQUENCE [LARGE SCALE GENOMIC DNA]</scope>
    <source>
        <strain evidence="4">CGMCC 4.7241</strain>
    </source>
</reference>
<protein>
    <submittedName>
        <fullName evidence="3">ABC transporter substrate-binding protein</fullName>
    </submittedName>
</protein>
<evidence type="ECO:0000259" key="2">
    <source>
        <dbReference type="Pfam" id="PF00496"/>
    </source>
</evidence>
<proteinExistence type="predicted"/>
<evidence type="ECO:0000313" key="3">
    <source>
        <dbReference type="EMBL" id="MFC3759215.1"/>
    </source>
</evidence>
<feature type="compositionally biased region" description="Polar residues" evidence="1">
    <location>
        <begin position="367"/>
        <end position="377"/>
    </location>
</feature>